<name>A0A1W0B4E5_9NOCA</name>
<evidence type="ECO:0000256" key="2">
    <source>
        <dbReference type="SAM" id="SignalP"/>
    </source>
</evidence>
<reference evidence="4 5" key="1">
    <citation type="journal article" date="2016" name="Antonie Van Leeuwenhoek">
        <title>Nocardia donostiensis sp. nov., isolated from human respiratory specimens.</title>
        <authorList>
            <person name="Ercibengoa M."/>
            <person name="Bell M."/>
            <person name="Marimon J.M."/>
            <person name="Humrighouse B."/>
            <person name="Klenk H.P."/>
            <person name="Potter G."/>
            <person name="Perez-Trallero E."/>
        </authorList>
    </citation>
    <scope>NUCLEOTIDE SEQUENCE [LARGE SCALE GENOMIC DNA]</scope>
    <source>
        <strain evidence="4 5">X1655</strain>
    </source>
</reference>
<keyword evidence="2" id="KW-0732">Signal</keyword>
<gene>
    <name evidence="4" type="ORF">B0T46_00355</name>
</gene>
<evidence type="ECO:0000313" key="4">
    <source>
        <dbReference type="EMBL" id="ONM50421.1"/>
    </source>
</evidence>
<comment type="caution">
    <text evidence="4">The sequence shown here is derived from an EMBL/GenBank/DDBJ whole genome shotgun (WGS) entry which is preliminary data.</text>
</comment>
<evidence type="ECO:0000256" key="1">
    <source>
        <dbReference type="SAM" id="Phobius"/>
    </source>
</evidence>
<dbReference type="OrthoDB" id="4550407at2"/>
<organism evidence="4 5">
    <name type="scientific">Nocardia donostiensis</name>
    <dbReference type="NCBI Taxonomy" id="1538463"/>
    <lineage>
        <taxon>Bacteria</taxon>
        <taxon>Bacillati</taxon>
        <taxon>Actinomycetota</taxon>
        <taxon>Actinomycetes</taxon>
        <taxon>Mycobacteriales</taxon>
        <taxon>Nocardiaceae</taxon>
        <taxon>Nocardia</taxon>
    </lineage>
</organism>
<feature type="chain" id="PRO_5038926432" description="DUF8020 domain-containing protein" evidence="2">
    <location>
        <begin position="21"/>
        <end position="216"/>
    </location>
</feature>
<evidence type="ECO:0000259" key="3">
    <source>
        <dbReference type="Pfam" id="PF26059"/>
    </source>
</evidence>
<evidence type="ECO:0000313" key="5">
    <source>
        <dbReference type="Proteomes" id="UP000188836"/>
    </source>
</evidence>
<dbReference type="InterPro" id="IPR058333">
    <property type="entry name" value="DUF8020"/>
</dbReference>
<sequence length="216" mass="22105">MILRKIAALVVPVSTALVVAAGTTYAQPAAPAPMPDIGYEVKRVGDHIVSTLTNGVFEVTGDSVQIKNAEGRAMVTLPLVFRHEGSEYPIDHIVRDEGRVLELTPVKDESRARPAPVTPVASPMENQMAMDAFLAQFGIASAIGGFVGLVIGGLVGGLGLLGGPVGLASIPLGATVGSIIGTIIAGGPTLIIAGIELINALNAPPGTTRFAEQARN</sequence>
<dbReference type="EMBL" id="MUMY01000001">
    <property type="protein sequence ID" value="ONM50421.1"/>
    <property type="molecule type" value="Genomic_DNA"/>
</dbReference>
<keyword evidence="1" id="KW-0472">Membrane</keyword>
<keyword evidence="5" id="KW-1185">Reference proteome</keyword>
<keyword evidence="1" id="KW-0812">Transmembrane</keyword>
<dbReference type="Pfam" id="PF26059">
    <property type="entry name" value="DUF8020"/>
    <property type="match status" value="1"/>
</dbReference>
<feature type="transmembrane region" description="Helical" evidence="1">
    <location>
        <begin position="172"/>
        <end position="195"/>
    </location>
</feature>
<keyword evidence="1" id="KW-1133">Transmembrane helix</keyword>
<feature type="transmembrane region" description="Helical" evidence="1">
    <location>
        <begin position="133"/>
        <end position="160"/>
    </location>
</feature>
<dbReference type="AlphaFoldDB" id="A0A1W0B4E5"/>
<feature type="signal peptide" evidence="2">
    <location>
        <begin position="1"/>
        <end position="20"/>
    </location>
</feature>
<protein>
    <recommendedName>
        <fullName evidence="3">DUF8020 domain-containing protein</fullName>
    </recommendedName>
</protein>
<feature type="domain" description="DUF8020" evidence="3">
    <location>
        <begin position="36"/>
        <end position="106"/>
    </location>
</feature>
<dbReference type="RefSeq" id="WP_077114218.1">
    <property type="nucleotide sequence ID" value="NZ_LOKT01000001.1"/>
</dbReference>
<dbReference type="Proteomes" id="UP000188836">
    <property type="component" value="Unassembled WGS sequence"/>
</dbReference>
<dbReference type="STRING" id="1538463.B0T36_01805"/>
<proteinExistence type="predicted"/>
<accession>A0A1W0B4E5</accession>